<organism evidence="2 3">
    <name type="scientific">Pinctada imbricata</name>
    <name type="common">Atlantic pearl-oyster</name>
    <name type="synonym">Pinctada martensii</name>
    <dbReference type="NCBI Taxonomy" id="66713"/>
    <lineage>
        <taxon>Eukaryota</taxon>
        <taxon>Metazoa</taxon>
        <taxon>Spiralia</taxon>
        <taxon>Lophotrochozoa</taxon>
        <taxon>Mollusca</taxon>
        <taxon>Bivalvia</taxon>
        <taxon>Autobranchia</taxon>
        <taxon>Pteriomorphia</taxon>
        <taxon>Pterioida</taxon>
        <taxon>Pterioidea</taxon>
        <taxon>Pteriidae</taxon>
        <taxon>Pinctada</taxon>
    </lineage>
</organism>
<dbReference type="InterPro" id="IPR009011">
    <property type="entry name" value="Man6P_isomerase_rcpt-bd_dom_sf"/>
</dbReference>
<dbReference type="SUPFAM" id="SSF50911">
    <property type="entry name" value="Mannose 6-phosphate receptor domain"/>
    <property type="match status" value="1"/>
</dbReference>
<comment type="caution">
    <text evidence="2">The sequence shown here is derived from an EMBL/GenBank/DDBJ whole genome shotgun (WGS) entry which is preliminary data.</text>
</comment>
<protein>
    <submittedName>
        <fullName evidence="2">Uncharacterized protein</fullName>
    </submittedName>
</protein>
<name>A0AA88YLQ6_PINIB</name>
<proteinExistence type="predicted"/>
<feature type="chain" id="PRO_5041725749" evidence="1">
    <location>
        <begin position="21"/>
        <end position="172"/>
    </location>
</feature>
<reference evidence="2" key="1">
    <citation type="submission" date="2019-08" db="EMBL/GenBank/DDBJ databases">
        <title>The improved chromosome-level genome for the pearl oyster Pinctada fucata martensii using PacBio sequencing and Hi-C.</title>
        <authorList>
            <person name="Zheng Z."/>
        </authorList>
    </citation>
    <scope>NUCLEOTIDE SEQUENCE</scope>
    <source>
        <strain evidence="2">ZZ-2019</strain>
        <tissue evidence="2">Adductor muscle</tissue>
    </source>
</reference>
<keyword evidence="3" id="KW-1185">Reference proteome</keyword>
<evidence type="ECO:0000313" key="2">
    <source>
        <dbReference type="EMBL" id="KAK3108268.1"/>
    </source>
</evidence>
<dbReference type="Gene3D" id="2.70.130.10">
    <property type="entry name" value="Mannose-6-phosphate receptor binding domain"/>
    <property type="match status" value="1"/>
</dbReference>
<keyword evidence="1" id="KW-0732">Signal</keyword>
<sequence length="172" mass="19304">MILLRFEVLLLFALSVSVLGQNYIPQTCNILTVAPCICQDERGNFVDIRSIASIDLQPAFKDNPTPGNDANLYSWNPCYGFEEGADNSSCITDKDTAACKVSENRTTFENIGTQHSASFGHYDNGNLSLIYHSWDNKRYSNYSSRDSIHTCTMTIMAKFIFLCCPGRFSLIR</sequence>
<dbReference type="AlphaFoldDB" id="A0AA88YLQ6"/>
<accession>A0AA88YLQ6</accession>
<dbReference type="Proteomes" id="UP001186944">
    <property type="component" value="Unassembled WGS sequence"/>
</dbReference>
<gene>
    <name evidence="2" type="ORF">FSP39_004487</name>
</gene>
<evidence type="ECO:0000313" key="3">
    <source>
        <dbReference type="Proteomes" id="UP001186944"/>
    </source>
</evidence>
<evidence type="ECO:0000256" key="1">
    <source>
        <dbReference type="SAM" id="SignalP"/>
    </source>
</evidence>
<dbReference type="EMBL" id="VSWD01000001">
    <property type="protein sequence ID" value="KAK3108268.1"/>
    <property type="molecule type" value="Genomic_DNA"/>
</dbReference>
<feature type="signal peptide" evidence="1">
    <location>
        <begin position="1"/>
        <end position="20"/>
    </location>
</feature>